<dbReference type="EMBL" id="BAAAME010000001">
    <property type="protein sequence ID" value="GAA1724309.1"/>
    <property type="molecule type" value="Genomic_DNA"/>
</dbReference>
<dbReference type="InterPro" id="IPR041490">
    <property type="entry name" value="KstR2_TetR_C"/>
</dbReference>
<evidence type="ECO:0000256" key="2">
    <source>
        <dbReference type="ARBA" id="ARBA00023125"/>
    </source>
</evidence>
<dbReference type="PRINTS" id="PR00455">
    <property type="entry name" value="HTHTETR"/>
</dbReference>
<keyword evidence="7" id="KW-1185">Reference proteome</keyword>
<feature type="domain" description="HTH tetR-type" evidence="5">
    <location>
        <begin position="12"/>
        <end position="72"/>
    </location>
</feature>
<dbReference type="SUPFAM" id="SSF46689">
    <property type="entry name" value="Homeodomain-like"/>
    <property type="match status" value="1"/>
</dbReference>
<name>A0ABN2JEJ7_9ACTN</name>
<dbReference type="InterPro" id="IPR001647">
    <property type="entry name" value="HTH_TetR"/>
</dbReference>
<evidence type="ECO:0000256" key="4">
    <source>
        <dbReference type="PROSITE-ProRule" id="PRU00335"/>
    </source>
</evidence>
<organism evidence="6 7">
    <name type="scientific">Aeromicrobium alkaliterrae</name>
    <dbReference type="NCBI Taxonomy" id="302168"/>
    <lineage>
        <taxon>Bacteria</taxon>
        <taxon>Bacillati</taxon>
        <taxon>Actinomycetota</taxon>
        <taxon>Actinomycetes</taxon>
        <taxon>Propionibacteriales</taxon>
        <taxon>Nocardioidaceae</taxon>
        <taxon>Aeromicrobium</taxon>
    </lineage>
</organism>
<evidence type="ECO:0000256" key="1">
    <source>
        <dbReference type="ARBA" id="ARBA00023015"/>
    </source>
</evidence>
<dbReference type="Pfam" id="PF00440">
    <property type="entry name" value="TetR_N"/>
    <property type="match status" value="1"/>
</dbReference>
<accession>A0ABN2JEJ7</accession>
<dbReference type="PANTHER" id="PTHR30055">
    <property type="entry name" value="HTH-TYPE TRANSCRIPTIONAL REGULATOR RUTR"/>
    <property type="match status" value="1"/>
</dbReference>
<feature type="DNA-binding region" description="H-T-H motif" evidence="4">
    <location>
        <begin position="35"/>
        <end position="54"/>
    </location>
</feature>
<dbReference type="InterPro" id="IPR009057">
    <property type="entry name" value="Homeodomain-like_sf"/>
</dbReference>
<reference evidence="6 7" key="1">
    <citation type="journal article" date="2019" name="Int. J. Syst. Evol. Microbiol.">
        <title>The Global Catalogue of Microorganisms (GCM) 10K type strain sequencing project: providing services to taxonomists for standard genome sequencing and annotation.</title>
        <authorList>
            <consortium name="The Broad Institute Genomics Platform"/>
            <consortium name="The Broad Institute Genome Sequencing Center for Infectious Disease"/>
            <person name="Wu L."/>
            <person name="Ma J."/>
        </authorList>
    </citation>
    <scope>NUCLEOTIDE SEQUENCE [LARGE SCALE GENOMIC DNA]</scope>
    <source>
        <strain evidence="6 7">JCM 13518</strain>
    </source>
</reference>
<dbReference type="Gene3D" id="1.10.10.60">
    <property type="entry name" value="Homeodomain-like"/>
    <property type="match status" value="1"/>
</dbReference>
<dbReference type="Proteomes" id="UP001501057">
    <property type="component" value="Unassembled WGS sequence"/>
</dbReference>
<evidence type="ECO:0000313" key="7">
    <source>
        <dbReference type="Proteomes" id="UP001501057"/>
    </source>
</evidence>
<keyword evidence="1" id="KW-0805">Transcription regulation</keyword>
<dbReference type="RefSeq" id="WP_344196663.1">
    <property type="nucleotide sequence ID" value="NZ_BAAAME010000001.1"/>
</dbReference>
<proteinExistence type="predicted"/>
<dbReference type="Gene3D" id="1.10.357.10">
    <property type="entry name" value="Tetracycline Repressor, domain 2"/>
    <property type="match status" value="1"/>
</dbReference>
<keyword evidence="3" id="KW-0804">Transcription</keyword>
<gene>
    <name evidence="6" type="ORF">GCM10009710_01400</name>
</gene>
<protein>
    <submittedName>
        <fullName evidence="6">TetR/AcrR family transcriptional regulator</fullName>
    </submittedName>
</protein>
<evidence type="ECO:0000256" key="3">
    <source>
        <dbReference type="ARBA" id="ARBA00023163"/>
    </source>
</evidence>
<dbReference type="PANTHER" id="PTHR30055:SF240">
    <property type="entry name" value="HTH-TYPE TRANSCRIPTIONAL REGULATOR ACRR"/>
    <property type="match status" value="1"/>
</dbReference>
<dbReference type="SUPFAM" id="SSF48498">
    <property type="entry name" value="Tetracyclin repressor-like, C-terminal domain"/>
    <property type="match status" value="1"/>
</dbReference>
<dbReference type="PROSITE" id="PS50977">
    <property type="entry name" value="HTH_TETR_2"/>
    <property type="match status" value="1"/>
</dbReference>
<dbReference type="InterPro" id="IPR036271">
    <property type="entry name" value="Tet_transcr_reg_TetR-rel_C_sf"/>
</dbReference>
<sequence>MARQVTTTEGPRSKRGLILSAAIESFGDDGFELTKWASVADKVGIGQTALYHYFESKVHCLLTIMSTELERSIALFEEAVADQESPADELRAAVRAAYDVGPREVLQMHILQSHMDLLATPRQSEREEAERQHARELVRGVEERWTSLVERGMASGDFARRDPVQTSRMLLAMVVSVWRWYRHGGPTSLEDIRDFVSASALRVVA</sequence>
<evidence type="ECO:0000313" key="6">
    <source>
        <dbReference type="EMBL" id="GAA1724309.1"/>
    </source>
</evidence>
<dbReference type="InterPro" id="IPR050109">
    <property type="entry name" value="HTH-type_TetR-like_transc_reg"/>
</dbReference>
<evidence type="ECO:0000259" key="5">
    <source>
        <dbReference type="PROSITE" id="PS50977"/>
    </source>
</evidence>
<comment type="caution">
    <text evidence="6">The sequence shown here is derived from an EMBL/GenBank/DDBJ whole genome shotgun (WGS) entry which is preliminary data.</text>
</comment>
<keyword evidence="2 4" id="KW-0238">DNA-binding</keyword>
<dbReference type="Pfam" id="PF17932">
    <property type="entry name" value="TetR_C_24"/>
    <property type="match status" value="1"/>
</dbReference>